<dbReference type="Proteomes" id="UP000010931">
    <property type="component" value="Unassembled WGS sequence"/>
</dbReference>
<dbReference type="GeneID" id="97401359"/>
<protein>
    <recommendedName>
        <fullName evidence="4">AAA+ ATPase domain-containing protein</fullName>
    </recommendedName>
</protein>
<dbReference type="Gene3D" id="3.40.50.300">
    <property type="entry name" value="P-loop containing nucleotide triphosphate hydrolases"/>
    <property type="match status" value="1"/>
</dbReference>
<keyword evidence="3" id="KW-1185">Reference proteome</keyword>
<dbReference type="STRING" id="85558.T45_00279"/>
<accession>L7FC71</accession>
<dbReference type="SUPFAM" id="SSF52540">
    <property type="entry name" value="P-loop containing nucleoside triphosphate hydrolases"/>
    <property type="match status" value="1"/>
</dbReference>
<feature type="compositionally biased region" description="Polar residues" evidence="1">
    <location>
        <begin position="1103"/>
        <end position="1115"/>
    </location>
</feature>
<reference evidence="2 3" key="1">
    <citation type="journal article" date="2011" name="Plasmid">
        <title>Streptomyces turgidiscabies Car8 contains a modular pathogenicity island that shares virulence genes with other actinobacterial plant pathogens.</title>
        <authorList>
            <person name="Huguet-Tapia J.C."/>
            <person name="Badger J.H."/>
            <person name="Loria R."/>
            <person name="Pettis G.S."/>
        </authorList>
    </citation>
    <scope>NUCLEOTIDE SEQUENCE [LARGE SCALE GENOMIC DNA]</scope>
    <source>
        <strain evidence="2 3">Car8</strain>
    </source>
</reference>
<dbReference type="RefSeq" id="WP_006376330.1">
    <property type="nucleotide sequence ID" value="NZ_AEJB01000208.1"/>
</dbReference>
<evidence type="ECO:0000313" key="3">
    <source>
        <dbReference type="Proteomes" id="UP000010931"/>
    </source>
</evidence>
<evidence type="ECO:0000256" key="1">
    <source>
        <dbReference type="SAM" id="MobiDB-lite"/>
    </source>
</evidence>
<dbReference type="EMBL" id="AEJB01000208">
    <property type="protein sequence ID" value="ELP68626.1"/>
    <property type="molecule type" value="Genomic_DNA"/>
</dbReference>
<dbReference type="AlphaFoldDB" id="L7FC71"/>
<feature type="region of interest" description="Disordered" evidence="1">
    <location>
        <begin position="1098"/>
        <end position="1125"/>
    </location>
</feature>
<gene>
    <name evidence="2" type="ORF">STRTUCAR8_03600</name>
</gene>
<organism evidence="2 3">
    <name type="scientific">Streptomyces turgidiscabies (strain Car8)</name>
    <dbReference type="NCBI Taxonomy" id="698760"/>
    <lineage>
        <taxon>Bacteria</taxon>
        <taxon>Bacillati</taxon>
        <taxon>Actinomycetota</taxon>
        <taxon>Actinomycetes</taxon>
        <taxon>Kitasatosporales</taxon>
        <taxon>Streptomycetaceae</taxon>
        <taxon>Streptomyces</taxon>
    </lineage>
</organism>
<dbReference type="PATRIC" id="fig|698760.3.peg.2757"/>
<dbReference type="InterPro" id="IPR027417">
    <property type="entry name" value="P-loop_NTPase"/>
</dbReference>
<proteinExistence type="predicted"/>
<sequence>MADFCDQLRLLVRECGVQQTEIAAVLRKAESSVSVLLSGDRKTAPDWDDVKVIVELCSKRHGRPNQPPADVRLDVQWWRGRHAELVRTVETRRPAARREATVSNGESEAVVRSSALTSFAPAVGSTAARDVSHAIDMNLDEAVQLLAAGRAGMPRTAHGLLGEVSGQQSLPNVLHALLEGFAERVRVEHGVPRGALMQAARLVLAAAALVESHAYLGNRAAPRQLVESLMKGTARAHVWSGEGQQPADPALLAATEAALSPRHQDFLTRYFELSAALAAVCPEFALVAGLSAPEGSAGSGTGLSGLEKLLAEFSGRHEPSPASRRLLNSPVAQLDVRGPRVPSLADGYVNPRFRLPGSDPAQDASHDVASEKWWNEQPLHEGIDRFLAAYLLSLRALVTPLLVLGDPGAGKSLFTKLLEARLLAGDFRPLRVELRRTPAEADVQAQLEHALRQMTGRSVNWPDWSESEPDTIPVVLLDGFDELLQAGAQQLSTTQQWGYLRAVAEFQLREAQLNRPLIVVVTSRTVVADRAELPPESQVLRLEPFHEPEIRQWLAIWNTTNRIHLERHALRPLTFERLGRQLQLAAQPLLLLMLALFDVEGNALQRLGVHHHEDTQLYEQLLREFVRRQVEKDGSLPAADQSAAVDRELHRLSVVALGIFQRGAQSVTGEEADHDLAGLNGTETPGSCTDRGLLFGRFFFVHEARAVVAEQRLRSYEFMHATFGEHLAARLVDRALRRLTLTRRSSGELPDDSELYAALSFAPLTDRTQIVVNLRGMLSHWTSPTATAALPQQLAALFQAAPWDSSHRTSLNHAPVQLTRAYRDAVYTANLLLIAVLAAEKVHASEFLPGDRITDLWRRQAMMWQSQLSANSWDLYSSTLSIERFWHSARLGSGDPREELRIGTDRVPFIHHELSWALGFQDSRMSGGGYNWLQEGSSDELSNTVRRVMFVGDQDAELLLHVAYPLLRQMPSSLRAYHIDDEGQIRSAAQSLIALLTQDVYHFEVLPDLYDRCLNITEALDSRHVDIYLNHVFRQLIHDMPSLTDKMLASLLCKIAELPVRYPSESSSILVTCLHQALERETDDHEFKSAITAVQERIRGENAPSSGKNSHTAPQLPNRIGKPST</sequence>
<evidence type="ECO:0008006" key="4">
    <source>
        <dbReference type="Google" id="ProtNLM"/>
    </source>
</evidence>
<evidence type="ECO:0000313" key="2">
    <source>
        <dbReference type="EMBL" id="ELP68626.1"/>
    </source>
</evidence>
<comment type="caution">
    <text evidence="2">The sequence shown here is derived from an EMBL/GenBank/DDBJ whole genome shotgun (WGS) entry which is preliminary data.</text>
</comment>
<name>L7FC71_STRT8</name>